<feature type="transmembrane region" description="Helical" evidence="1">
    <location>
        <begin position="258"/>
        <end position="280"/>
    </location>
</feature>
<dbReference type="Proteomes" id="UP001371224">
    <property type="component" value="Unassembled WGS sequence"/>
</dbReference>
<proteinExistence type="predicted"/>
<reference evidence="2 3" key="1">
    <citation type="submission" date="2024-02" db="EMBL/GenBank/DDBJ databases">
        <authorList>
            <person name="Saticioglu I.B."/>
        </authorList>
    </citation>
    <scope>NUCLEOTIDE SEQUENCE [LARGE SCALE GENOMIC DNA]</scope>
    <source>
        <strain evidence="2 3">Mu-80</strain>
    </source>
</reference>
<keyword evidence="3" id="KW-1185">Reference proteome</keyword>
<dbReference type="EMBL" id="JBBDGM010000004">
    <property type="protein sequence ID" value="MEJ1087954.1"/>
    <property type="molecule type" value="Genomic_DNA"/>
</dbReference>
<feature type="transmembrane region" description="Helical" evidence="1">
    <location>
        <begin position="182"/>
        <end position="201"/>
    </location>
</feature>
<evidence type="ECO:0000313" key="3">
    <source>
        <dbReference type="Proteomes" id="UP001371224"/>
    </source>
</evidence>
<feature type="transmembrane region" description="Helical" evidence="1">
    <location>
        <begin position="213"/>
        <end position="238"/>
    </location>
</feature>
<evidence type="ECO:0000256" key="1">
    <source>
        <dbReference type="SAM" id="Phobius"/>
    </source>
</evidence>
<keyword evidence="1" id="KW-1133">Transmembrane helix</keyword>
<name>A0ABU8L9F7_9MICO</name>
<sequence length="409" mass="41700">MNIRTRRIITALSMLSAAVIAALSLLRLAVPAFSAWYAELSVSLLDRLVDGFAASLIGLLTGVVGVVVSLLLLAGAGANRTGTGARSEQVPALVGTLAVMVAIAAVLLVPGDIIPVAGYTFAMVAMGIFVAGAVLLTIRHPLPGIAALAAFAGIIVFFTIRVDDPLLLPSLFAALGAELPQLAVTFAHLALAAGIALSAIGDGRTRGALGRRVLAHRTAITVVAAACAVPYAFARASWLTPWPLLSPGSDVLAADPAVLATGLSLGFAMLSGGLLTLGLVRPWGERFPRWFAGLGGRAVPVGLPVIAAMTVAVLFTAGGLGMVVQAFAGQFGALGPAAVIEIVGIFPFWLWGPVLALATWGYAMHRAGREAAVGRASDAAAPRARAGRHAATVSSHGLAQLDAWESREA</sequence>
<feature type="transmembrane region" description="Helical" evidence="1">
    <location>
        <begin position="90"/>
        <end position="110"/>
    </location>
</feature>
<feature type="transmembrane region" description="Helical" evidence="1">
    <location>
        <begin position="334"/>
        <end position="360"/>
    </location>
</feature>
<gene>
    <name evidence="2" type="ORF">WDU99_06445</name>
</gene>
<evidence type="ECO:0000313" key="2">
    <source>
        <dbReference type="EMBL" id="MEJ1087954.1"/>
    </source>
</evidence>
<feature type="transmembrane region" description="Helical" evidence="1">
    <location>
        <begin position="116"/>
        <end position="138"/>
    </location>
</feature>
<comment type="caution">
    <text evidence="2">The sequence shown here is derived from an EMBL/GenBank/DDBJ whole genome shotgun (WGS) entry which is preliminary data.</text>
</comment>
<keyword evidence="1" id="KW-0472">Membrane</keyword>
<keyword evidence="1" id="KW-0812">Transmembrane</keyword>
<accession>A0ABU8L9F7</accession>
<protein>
    <submittedName>
        <fullName evidence="2">Uncharacterized protein</fullName>
    </submittedName>
</protein>
<feature type="transmembrane region" description="Helical" evidence="1">
    <location>
        <begin position="145"/>
        <end position="162"/>
    </location>
</feature>
<feature type="transmembrane region" description="Helical" evidence="1">
    <location>
        <begin position="301"/>
        <end position="328"/>
    </location>
</feature>
<dbReference type="RefSeq" id="WP_337331621.1">
    <property type="nucleotide sequence ID" value="NZ_JBBDGM010000004.1"/>
</dbReference>
<feature type="transmembrane region" description="Helical" evidence="1">
    <location>
        <begin position="53"/>
        <end position="78"/>
    </location>
</feature>
<organism evidence="2 3">
    <name type="scientific">Microbacterium bandirmense</name>
    <dbReference type="NCBI Taxonomy" id="3122050"/>
    <lineage>
        <taxon>Bacteria</taxon>
        <taxon>Bacillati</taxon>
        <taxon>Actinomycetota</taxon>
        <taxon>Actinomycetes</taxon>
        <taxon>Micrococcales</taxon>
        <taxon>Microbacteriaceae</taxon>
        <taxon>Microbacterium</taxon>
    </lineage>
</organism>